<proteinExistence type="predicted"/>
<dbReference type="AlphaFoldDB" id="A0A915IA01"/>
<organism evidence="2 3">
    <name type="scientific">Romanomermis culicivorax</name>
    <name type="common">Nematode worm</name>
    <dbReference type="NCBI Taxonomy" id="13658"/>
    <lineage>
        <taxon>Eukaryota</taxon>
        <taxon>Metazoa</taxon>
        <taxon>Ecdysozoa</taxon>
        <taxon>Nematoda</taxon>
        <taxon>Enoplea</taxon>
        <taxon>Dorylaimia</taxon>
        <taxon>Mermithida</taxon>
        <taxon>Mermithoidea</taxon>
        <taxon>Mermithidae</taxon>
        <taxon>Romanomermis</taxon>
    </lineage>
</organism>
<feature type="compositionally biased region" description="Polar residues" evidence="1">
    <location>
        <begin position="86"/>
        <end position="95"/>
    </location>
</feature>
<evidence type="ECO:0000256" key="1">
    <source>
        <dbReference type="SAM" id="MobiDB-lite"/>
    </source>
</evidence>
<dbReference type="WBParaSite" id="nRc.2.0.1.t10697-RA">
    <property type="protein sequence ID" value="nRc.2.0.1.t10697-RA"/>
    <property type="gene ID" value="nRc.2.0.1.g10697"/>
</dbReference>
<name>A0A915IA01_ROMCU</name>
<sequence>MLEYAKPSTDYQVATATSDCDLTDHEPAALDKSFPCHNNQQKLDFALNKMTAKTYVNATQKAKALRMMQQNRDVFSLPGNKPMFTNELTTGTAKP</sequence>
<evidence type="ECO:0000313" key="2">
    <source>
        <dbReference type="Proteomes" id="UP000887565"/>
    </source>
</evidence>
<dbReference type="Proteomes" id="UP000887565">
    <property type="component" value="Unplaced"/>
</dbReference>
<feature type="region of interest" description="Disordered" evidence="1">
    <location>
        <begin position="76"/>
        <end position="95"/>
    </location>
</feature>
<accession>A0A915IA01</accession>
<reference evidence="3" key="1">
    <citation type="submission" date="2022-11" db="UniProtKB">
        <authorList>
            <consortium name="WormBaseParasite"/>
        </authorList>
    </citation>
    <scope>IDENTIFICATION</scope>
</reference>
<protein>
    <submittedName>
        <fullName evidence="3">Uncharacterized protein</fullName>
    </submittedName>
</protein>
<evidence type="ECO:0000313" key="3">
    <source>
        <dbReference type="WBParaSite" id="nRc.2.0.1.t10697-RA"/>
    </source>
</evidence>
<keyword evidence="2" id="KW-1185">Reference proteome</keyword>